<dbReference type="Proteomes" id="UP001196413">
    <property type="component" value="Unassembled WGS sequence"/>
</dbReference>
<accession>A0AAD5R2Q3</accession>
<proteinExistence type="predicted"/>
<comment type="caution">
    <text evidence="1">The sequence shown here is derived from an EMBL/GenBank/DDBJ whole genome shotgun (WGS) entry which is preliminary data.</text>
</comment>
<reference evidence="1" key="1">
    <citation type="submission" date="2021-06" db="EMBL/GenBank/DDBJ databases">
        <title>Parelaphostrongylus tenuis whole genome reference sequence.</title>
        <authorList>
            <person name="Garwood T.J."/>
            <person name="Larsen P.A."/>
            <person name="Fountain-Jones N.M."/>
            <person name="Garbe J.R."/>
            <person name="Macchietto M.G."/>
            <person name="Kania S.A."/>
            <person name="Gerhold R.W."/>
            <person name="Richards J.E."/>
            <person name="Wolf T.M."/>
        </authorList>
    </citation>
    <scope>NUCLEOTIDE SEQUENCE</scope>
    <source>
        <strain evidence="1">MNPRO001-30</strain>
        <tissue evidence="1">Meninges</tissue>
    </source>
</reference>
<protein>
    <submittedName>
        <fullName evidence="1">Uncharacterized protein</fullName>
    </submittedName>
</protein>
<evidence type="ECO:0000313" key="2">
    <source>
        <dbReference type="Proteomes" id="UP001196413"/>
    </source>
</evidence>
<evidence type="ECO:0000313" key="1">
    <source>
        <dbReference type="EMBL" id="KAJ1368412.1"/>
    </source>
</evidence>
<name>A0AAD5R2Q3_PARTN</name>
<gene>
    <name evidence="1" type="ORF">KIN20_029539</name>
</gene>
<sequence length="94" mass="9716">MKSCVIIDNAVTGICSRRGGVLGADRSGAGPDATITPVAAKHTSISGTLSTTNFVMASWSKTMWQDVMNRGLRMLASTPLGPLFISASSTVDGN</sequence>
<dbReference type="EMBL" id="JAHQIW010006180">
    <property type="protein sequence ID" value="KAJ1368412.1"/>
    <property type="molecule type" value="Genomic_DNA"/>
</dbReference>
<dbReference type="AlphaFoldDB" id="A0AAD5R2Q3"/>
<keyword evidence="2" id="KW-1185">Reference proteome</keyword>
<organism evidence="1 2">
    <name type="scientific">Parelaphostrongylus tenuis</name>
    <name type="common">Meningeal worm</name>
    <dbReference type="NCBI Taxonomy" id="148309"/>
    <lineage>
        <taxon>Eukaryota</taxon>
        <taxon>Metazoa</taxon>
        <taxon>Ecdysozoa</taxon>
        <taxon>Nematoda</taxon>
        <taxon>Chromadorea</taxon>
        <taxon>Rhabditida</taxon>
        <taxon>Rhabditina</taxon>
        <taxon>Rhabditomorpha</taxon>
        <taxon>Strongyloidea</taxon>
        <taxon>Metastrongylidae</taxon>
        <taxon>Parelaphostrongylus</taxon>
    </lineage>
</organism>